<evidence type="ECO:0000313" key="3">
    <source>
        <dbReference type="Proteomes" id="UP000241769"/>
    </source>
</evidence>
<dbReference type="EMBL" id="MDYQ01000223">
    <property type="protein sequence ID" value="PRP78434.1"/>
    <property type="molecule type" value="Genomic_DNA"/>
</dbReference>
<name>A0A2P6N3A8_9EUKA</name>
<dbReference type="PANTHER" id="PTHR11034">
    <property type="entry name" value="N-MYC DOWNSTREAM REGULATED"/>
    <property type="match status" value="1"/>
</dbReference>
<dbReference type="Pfam" id="PF03096">
    <property type="entry name" value="Ndr"/>
    <property type="match status" value="1"/>
</dbReference>
<comment type="caution">
    <text evidence="2">The sequence shown here is derived from an EMBL/GenBank/DDBJ whole genome shotgun (WGS) entry which is preliminary data.</text>
</comment>
<dbReference type="Proteomes" id="UP000241769">
    <property type="component" value="Unassembled WGS sequence"/>
</dbReference>
<dbReference type="InterPro" id="IPR004142">
    <property type="entry name" value="NDRG"/>
</dbReference>
<dbReference type="OrthoDB" id="741027at2759"/>
<dbReference type="Gene3D" id="3.40.50.1820">
    <property type="entry name" value="alpha/beta hydrolase"/>
    <property type="match status" value="1"/>
</dbReference>
<evidence type="ECO:0000313" key="2">
    <source>
        <dbReference type="EMBL" id="PRP78434.1"/>
    </source>
</evidence>
<accession>A0A2P6N3A8</accession>
<dbReference type="InParanoid" id="A0A2P6N3A8"/>
<keyword evidence="3" id="KW-1185">Reference proteome</keyword>
<sequence length="446" mass="50047">MAIGSVKLPPSIESVKVLTLYSFFFSEYSEGTKALYLDESHTFILYFSRYSGQLDLGRHEESERHEVFVNFGCVTHRNLVVSSKKRRKLLRINIYAPTLSWCTRNIKIMLSTTSLDCRAISMDIRSGQSKNYRHTPSTLLLPRYFCSWHKLPNTKDTTTMDPSQAMEEGLSNKAQMELILEGDPSLPALVAAPDVGLSTELAFRPLLDYEPHKAIFSRFCIYHVKYPGQAANDADLNPGEFPSFDDLLNQLHAQLGKHNINTFLGLGVGAGGTLLLNYGLKFRSSMAGLLMINSDPLEPGWTEYIIGNADRIALQKAGMNELVLRHFLNKWFSDHTYKTTPDLVAQYKVQLAQLNPNNLAQFIDSFSGRKINKNLGDITFHVFVIVGRDGHHVTATFDSFHLFDPTLRSKLEIPNTGDLSCVEDPGSLTKPLELFLQGLGSPWGHV</sequence>
<gene>
    <name evidence="2" type="ORF">PROFUN_13697</name>
</gene>
<dbReference type="InterPro" id="IPR029058">
    <property type="entry name" value="AB_hydrolase_fold"/>
</dbReference>
<dbReference type="STRING" id="1890364.A0A2P6N3A8"/>
<proteinExistence type="inferred from homology"/>
<protein>
    <submittedName>
        <fullName evidence="2">Uncharacterized protein</fullName>
    </submittedName>
</protein>
<dbReference type="AlphaFoldDB" id="A0A2P6N3A8"/>
<reference evidence="2 3" key="1">
    <citation type="journal article" date="2018" name="Genome Biol. Evol.">
        <title>Multiple Roots of Fruiting Body Formation in Amoebozoa.</title>
        <authorList>
            <person name="Hillmann F."/>
            <person name="Forbes G."/>
            <person name="Novohradska S."/>
            <person name="Ferling I."/>
            <person name="Riege K."/>
            <person name="Groth M."/>
            <person name="Westermann M."/>
            <person name="Marz M."/>
            <person name="Spaller T."/>
            <person name="Winckler T."/>
            <person name="Schaap P."/>
            <person name="Glockner G."/>
        </authorList>
    </citation>
    <scope>NUCLEOTIDE SEQUENCE [LARGE SCALE GENOMIC DNA]</scope>
    <source>
        <strain evidence="2 3">Jena</strain>
    </source>
</reference>
<dbReference type="SUPFAM" id="SSF53474">
    <property type="entry name" value="alpha/beta-Hydrolases"/>
    <property type="match status" value="1"/>
</dbReference>
<organism evidence="2 3">
    <name type="scientific">Planoprotostelium fungivorum</name>
    <dbReference type="NCBI Taxonomy" id="1890364"/>
    <lineage>
        <taxon>Eukaryota</taxon>
        <taxon>Amoebozoa</taxon>
        <taxon>Evosea</taxon>
        <taxon>Variosea</taxon>
        <taxon>Cavosteliida</taxon>
        <taxon>Cavosteliaceae</taxon>
        <taxon>Planoprotostelium</taxon>
    </lineage>
</organism>
<comment type="similarity">
    <text evidence="1">Belongs to the NDRG family.</text>
</comment>
<evidence type="ECO:0000256" key="1">
    <source>
        <dbReference type="ARBA" id="ARBA00005598"/>
    </source>
</evidence>